<protein>
    <submittedName>
        <fullName evidence="3">Polyketide cyclase</fullName>
    </submittedName>
</protein>
<evidence type="ECO:0000256" key="1">
    <source>
        <dbReference type="ARBA" id="ARBA00006817"/>
    </source>
</evidence>
<accession>A0A4R9KC97</accession>
<proteinExistence type="inferred from homology"/>
<gene>
    <name evidence="3" type="ORF">EHQ64_06075</name>
</gene>
<dbReference type="Proteomes" id="UP000297762">
    <property type="component" value="Unassembled WGS sequence"/>
</dbReference>
<dbReference type="SUPFAM" id="SSF55961">
    <property type="entry name" value="Bet v1-like"/>
    <property type="match status" value="1"/>
</dbReference>
<dbReference type="CDD" id="cd08893">
    <property type="entry name" value="SRPBCC_CalC_Aha1-like_GntR-HTH"/>
    <property type="match status" value="1"/>
</dbReference>
<feature type="domain" description="Activator of Hsp90 ATPase homologue 1/2-like C-terminal" evidence="2">
    <location>
        <begin position="17"/>
        <end position="140"/>
    </location>
</feature>
<evidence type="ECO:0000313" key="3">
    <source>
        <dbReference type="EMBL" id="TGL63515.1"/>
    </source>
</evidence>
<sequence length="160" mass="17862">MSKEKTSFVYVTYIRSTPEKVFEAITNPEITKRYWGHENISDWKPGSSWEHVRNNEERIVNIVGKVVEVAPPTRLVISWASPSQASDPESYSRVTFNVEEYEDMVRLTVTHDELEAGSGMAKGIQQGWPIVLSSLKSLLETGQGIDVFAKPKATSSGSLS</sequence>
<dbReference type="Pfam" id="PF08327">
    <property type="entry name" value="AHSA1"/>
    <property type="match status" value="1"/>
</dbReference>
<evidence type="ECO:0000313" key="4">
    <source>
        <dbReference type="Proteomes" id="UP000297762"/>
    </source>
</evidence>
<dbReference type="AlphaFoldDB" id="A0A4R9KC97"/>
<name>A0A4R9KC97_9LEPT</name>
<comment type="caution">
    <text evidence="3">The sequence shown here is derived from an EMBL/GenBank/DDBJ whole genome shotgun (WGS) entry which is preliminary data.</text>
</comment>
<dbReference type="InterPro" id="IPR013538">
    <property type="entry name" value="ASHA1/2-like_C"/>
</dbReference>
<dbReference type="EMBL" id="RQGF01000012">
    <property type="protein sequence ID" value="TGL63515.1"/>
    <property type="molecule type" value="Genomic_DNA"/>
</dbReference>
<reference evidence="3" key="1">
    <citation type="journal article" date="2019" name="PLoS Negl. Trop. Dis.">
        <title>Revisiting the worldwide diversity of Leptospira species in the environment.</title>
        <authorList>
            <person name="Vincent A.T."/>
            <person name="Schiettekatte O."/>
            <person name="Bourhy P."/>
            <person name="Veyrier F.J."/>
            <person name="Picardeau M."/>
        </authorList>
    </citation>
    <scope>NUCLEOTIDE SEQUENCE [LARGE SCALE GENOMIC DNA]</scope>
    <source>
        <strain evidence="3">201702455</strain>
    </source>
</reference>
<dbReference type="OrthoDB" id="9800600at2"/>
<dbReference type="RefSeq" id="WP_135648596.1">
    <property type="nucleotide sequence ID" value="NZ_RQGF01000012.1"/>
</dbReference>
<evidence type="ECO:0000259" key="2">
    <source>
        <dbReference type="Pfam" id="PF08327"/>
    </source>
</evidence>
<keyword evidence="4" id="KW-1185">Reference proteome</keyword>
<dbReference type="InterPro" id="IPR023393">
    <property type="entry name" value="START-like_dom_sf"/>
</dbReference>
<comment type="similarity">
    <text evidence="1">Belongs to the AHA1 family.</text>
</comment>
<organism evidence="3 4">
    <name type="scientific">Leptospira sarikeiensis</name>
    <dbReference type="NCBI Taxonomy" id="2484943"/>
    <lineage>
        <taxon>Bacteria</taxon>
        <taxon>Pseudomonadati</taxon>
        <taxon>Spirochaetota</taxon>
        <taxon>Spirochaetia</taxon>
        <taxon>Leptospirales</taxon>
        <taxon>Leptospiraceae</taxon>
        <taxon>Leptospira</taxon>
    </lineage>
</organism>
<dbReference type="Gene3D" id="3.30.530.20">
    <property type="match status" value="1"/>
</dbReference>